<comment type="caution">
    <text evidence="3">The sequence shown here is derived from an EMBL/GenBank/DDBJ whole genome shotgun (WGS) entry which is preliminary data.</text>
</comment>
<gene>
    <name evidence="3" type="ORF">QBC37DRAFT_294037</name>
</gene>
<evidence type="ECO:0000313" key="4">
    <source>
        <dbReference type="Proteomes" id="UP001301769"/>
    </source>
</evidence>
<keyword evidence="4" id="KW-1185">Reference proteome</keyword>
<feature type="transmembrane region" description="Helical" evidence="2">
    <location>
        <begin position="187"/>
        <end position="210"/>
    </location>
</feature>
<name>A0AAN6Y004_9PEZI</name>
<evidence type="ECO:0000313" key="3">
    <source>
        <dbReference type="EMBL" id="KAK4209728.1"/>
    </source>
</evidence>
<dbReference type="AlphaFoldDB" id="A0AAN6Y004"/>
<evidence type="ECO:0000256" key="1">
    <source>
        <dbReference type="SAM" id="MobiDB-lite"/>
    </source>
</evidence>
<feature type="region of interest" description="Disordered" evidence="1">
    <location>
        <begin position="213"/>
        <end position="233"/>
    </location>
</feature>
<keyword evidence="2" id="KW-0472">Membrane</keyword>
<reference evidence="3" key="1">
    <citation type="journal article" date="2023" name="Mol. Phylogenet. Evol.">
        <title>Genome-scale phylogeny and comparative genomics of the fungal order Sordariales.</title>
        <authorList>
            <person name="Hensen N."/>
            <person name="Bonometti L."/>
            <person name="Westerberg I."/>
            <person name="Brannstrom I.O."/>
            <person name="Guillou S."/>
            <person name="Cros-Aarteil S."/>
            <person name="Calhoun S."/>
            <person name="Haridas S."/>
            <person name="Kuo A."/>
            <person name="Mondo S."/>
            <person name="Pangilinan J."/>
            <person name="Riley R."/>
            <person name="LaButti K."/>
            <person name="Andreopoulos B."/>
            <person name="Lipzen A."/>
            <person name="Chen C."/>
            <person name="Yan M."/>
            <person name="Daum C."/>
            <person name="Ng V."/>
            <person name="Clum A."/>
            <person name="Steindorff A."/>
            <person name="Ohm R.A."/>
            <person name="Martin F."/>
            <person name="Silar P."/>
            <person name="Natvig D.O."/>
            <person name="Lalanne C."/>
            <person name="Gautier V."/>
            <person name="Ament-Velasquez S.L."/>
            <person name="Kruys A."/>
            <person name="Hutchinson M.I."/>
            <person name="Powell A.J."/>
            <person name="Barry K."/>
            <person name="Miller A.N."/>
            <person name="Grigoriev I.V."/>
            <person name="Debuchy R."/>
            <person name="Gladieux P."/>
            <person name="Hiltunen Thoren M."/>
            <person name="Johannesson H."/>
        </authorList>
    </citation>
    <scope>NUCLEOTIDE SEQUENCE</scope>
    <source>
        <strain evidence="3">PSN293</strain>
    </source>
</reference>
<protein>
    <submittedName>
        <fullName evidence="3">Uncharacterized protein</fullName>
    </submittedName>
</protein>
<sequence>MTLLGSVENPAPCYGFNGKFQTGYYPCQTFDVAVSQCCSPGWTCFSNAMCITTNPVVFLPNVTLGSVLRSACTDPGWNVSGCGGFCLTNDEDEDSAKIIPCGDDTFCCGYEYSRDLCDCGTGNGTFSLAPGIAQTVIGVGGPTPKGTPTLSAISVSATTSKAPIASETAPAVSEHAQSVTETVGFKMGMLAAGAVVLITVVIAIGSLCWGPPSKRNRRKRTTADQVQDDQTHQ</sequence>
<evidence type="ECO:0000256" key="2">
    <source>
        <dbReference type="SAM" id="Phobius"/>
    </source>
</evidence>
<reference evidence="3" key="2">
    <citation type="submission" date="2023-05" db="EMBL/GenBank/DDBJ databases">
        <authorList>
            <consortium name="Lawrence Berkeley National Laboratory"/>
            <person name="Steindorff A."/>
            <person name="Hensen N."/>
            <person name="Bonometti L."/>
            <person name="Westerberg I."/>
            <person name="Brannstrom I.O."/>
            <person name="Guillou S."/>
            <person name="Cros-Aarteil S."/>
            <person name="Calhoun S."/>
            <person name="Haridas S."/>
            <person name="Kuo A."/>
            <person name="Mondo S."/>
            <person name="Pangilinan J."/>
            <person name="Riley R."/>
            <person name="Labutti K."/>
            <person name="Andreopoulos B."/>
            <person name="Lipzen A."/>
            <person name="Chen C."/>
            <person name="Yanf M."/>
            <person name="Daum C."/>
            <person name="Ng V."/>
            <person name="Clum A."/>
            <person name="Ohm R."/>
            <person name="Martin F."/>
            <person name="Silar P."/>
            <person name="Natvig D."/>
            <person name="Lalanne C."/>
            <person name="Gautier V."/>
            <person name="Ament-Velasquez S.L."/>
            <person name="Kruys A."/>
            <person name="Hutchinson M.I."/>
            <person name="Powell A.J."/>
            <person name="Barry K."/>
            <person name="Miller A.N."/>
            <person name="Grigoriev I.V."/>
            <person name="Debuchy R."/>
            <person name="Gladieux P."/>
            <person name="Thoren M.H."/>
            <person name="Johannesson H."/>
        </authorList>
    </citation>
    <scope>NUCLEOTIDE SEQUENCE</scope>
    <source>
        <strain evidence="3">PSN293</strain>
    </source>
</reference>
<keyword evidence="2" id="KW-1133">Transmembrane helix</keyword>
<dbReference type="Proteomes" id="UP001301769">
    <property type="component" value="Unassembled WGS sequence"/>
</dbReference>
<dbReference type="EMBL" id="MU858196">
    <property type="protein sequence ID" value="KAK4209728.1"/>
    <property type="molecule type" value="Genomic_DNA"/>
</dbReference>
<proteinExistence type="predicted"/>
<organism evidence="3 4">
    <name type="scientific">Rhypophila decipiens</name>
    <dbReference type="NCBI Taxonomy" id="261697"/>
    <lineage>
        <taxon>Eukaryota</taxon>
        <taxon>Fungi</taxon>
        <taxon>Dikarya</taxon>
        <taxon>Ascomycota</taxon>
        <taxon>Pezizomycotina</taxon>
        <taxon>Sordariomycetes</taxon>
        <taxon>Sordariomycetidae</taxon>
        <taxon>Sordariales</taxon>
        <taxon>Naviculisporaceae</taxon>
        <taxon>Rhypophila</taxon>
    </lineage>
</organism>
<accession>A0AAN6Y004</accession>
<keyword evidence="2" id="KW-0812">Transmembrane</keyword>